<keyword evidence="1" id="KW-0472">Membrane</keyword>
<gene>
    <name evidence="2" type="ORF">FC98_GL000832</name>
</gene>
<dbReference type="EMBL" id="AZEB01000016">
    <property type="protein sequence ID" value="KRL21242.1"/>
    <property type="molecule type" value="Genomic_DNA"/>
</dbReference>
<comment type="caution">
    <text evidence="2">The sequence shown here is derived from an EMBL/GenBank/DDBJ whole genome shotgun (WGS) entry which is preliminary data.</text>
</comment>
<accession>A0A0R1NUN6</accession>
<feature type="transmembrane region" description="Helical" evidence="1">
    <location>
        <begin position="107"/>
        <end position="127"/>
    </location>
</feature>
<keyword evidence="3" id="KW-1185">Reference proteome</keyword>
<dbReference type="PATRIC" id="fig|1423766.4.peg.851"/>
<sequence length="128" mass="14651">MSQSIVSALPVWVLVGVISMTIINYLTVGRLTKRQFNNQPITANWIDWTTLGSACLMGIIILAAILVKLILNDKYGLDYILNDLSLLIFPLLAWLTYKAWREQNQNWIFIGLIIQTLFTTLFAEWFAD</sequence>
<organism evidence="2 3">
    <name type="scientific">Lentilactobacillus kisonensis DSM 19906 = JCM 15041</name>
    <dbReference type="NCBI Taxonomy" id="1423766"/>
    <lineage>
        <taxon>Bacteria</taxon>
        <taxon>Bacillati</taxon>
        <taxon>Bacillota</taxon>
        <taxon>Bacilli</taxon>
        <taxon>Lactobacillales</taxon>
        <taxon>Lactobacillaceae</taxon>
        <taxon>Lentilactobacillus</taxon>
    </lineage>
</organism>
<dbReference type="Proteomes" id="UP000051439">
    <property type="component" value="Unassembled WGS sequence"/>
</dbReference>
<evidence type="ECO:0000256" key="1">
    <source>
        <dbReference type="SAM" id="Phobius"/>
    </source>
</evidence>
<feature type="transmembrane region" description="Helical" evidence="1">
    <location>
        <begin position="48"/>
        <end position="71"/>
    </location>
</feature>
<feature type="transmembrane region" description="Helical" evidence="1">
    <location>
        <begin position="6"/>
        <end position="27"/>
    </location>
</feature>
<feature type="transmembrane region" description="Helical" evidence="1">
    <location>
        <begin position="77"/>
        <end position="95"/>
    </location>
</feature>
<evidence type="ECO:0000313" key="2">
    <source>
        <dbReference type="EMBL" id="KRL21242.1"/>
    </source>
</evidence>
<protein>
    <submittedName>
        <fullName evidence="2">Uncharacterized protein</fullName>
    </submittedName>
</protein>
<dbReference type="AlphaFoldDB" id="A0A0R1NUN6"/>
<keyword evidence="1" id="KW-0812">Transmembrane</keyword>
<evidence type="ECO:0000313" key="3">
    <source>
        <dbReference type="Proteomes" id="UP000051439"/>
    </source>
</evidence>
<name>A0A0R1NUN6_9LACO</name>
<keyword evidence="1" id="KW-1133">Transmembrane helix</keyword>
<proteinExistence type="predicted"/>
<reference evidence="2 3" key="1">
    <citation type="journal article" date="2015" name="Genome Announc.">
        <title>Expanding the biotechnology potential of lactobacilli through comparative genomics of 213 strains and associated genera.</title>
        <authorList>
            <person name="Sun Z."/>
            <person name="Harris H.M."/>
            <person name="McCann A."/>
            <person name="Guo C."/>
            <person name="Argimon S."/>
            <person name="Zhang W."/>
            <person name="Yang X."/>
            <person name="Jeffery I.B."/>
            <person name="Cooney J.C."/>
            <person name="Kagawa T.F."/>
            <person name="Liu W."/>
            <person name="Song Y."/>
            <person name="Salvetti E."/>
            <person name="Wrobel A."/>
            <person name="Rasinkangas P."/>
            <person name="Parkhill J."/>
            <person name="Rea M.C."/>
            <person name="O'Sullivan O."/>
            <person name="Ritari J."/>
            <person name="Douillard F.P."/>
            <person name="Paul Ross R."/>
            <person name="Yang R."/>
            <person name="Briner A.E."/>
            <person name="Felis G.E."/>
            <person name="de Vos W.M."/>
            <person name="Barrangou R."/>
            <person name="Klaenhammer T.R."/>
            <person name="Caufield P.W."/>
            <person name="Cui Y."/>
            <person name="Zhang H."/>
            <person name="O'Toole P.W."/>
        </authorList>
    </citation>
    <scope>NUCLEOTIDE SEQUENCE [LARGE SCALE GENOMIC DNA]</scope>
    <source>
        <strain evidence="2 3">DSM 19906</strain>
    </source>
</reference>